<proteinExistence type="predicted"/>
<keyword evidence="3" id="KW-1185">Reference proteome</keyword>
<evidence type="ECO:0000313" key="2">
    <source>
        <dbReference type="EMBL" id="RKO90852.1"/>
    </source>
</evidence>
<reference evidence="3" key="1">
    <citation type="journal article" date="2018" name="Nat. Microbiol.">
        <title>Leveraging single-cell genomics to expand the fungal tree of life.</title>
        <authorList>
            <person name="Ahrendt S.R."/>
            <person name="Quandt C.A."/>
            <person name="Ciobanu D."/>
            <person name="Clum A."/>
            <person name="Salamov A."/>
            <person name="Andreopoulos B."/>
            <person name="Cheng J.F."/>
            <person name="Woyke T."/>
            <person name="Pelin A."/>
            <person name="Henrissat B."/>
            <person name="Reynolds N.K."/>
            <person name="Benny G.L."/>
            <person name="Smith M.E."/>
            <person name="James T.Y."/>
            <person name="Grigoriev I.V."/>
        </authorList>
    </citation>
    <scope>NUCLEOTIDE SEQUENCE [LARGE SCALE GENOMIC DNA]</scope>
</reference>
<protein>
    <submittedName>
        <fullName evidence="2">Uncharacterized protein</fullName>
    </submittedName>
</protein>
<name>A0A4P9WEN0_9FUNG</name>
<dbReference type="AlphaFoldDB" id="A0A4P9WEN0"/>
<evidence type="ECO:0000256" key="1">
    <source>
        <dbReference type="SAM" id="MobiDB-lite"/>
    </source>
</evidence>
<dbReference type="Proteomes" id="UP000269721">
    <property type="component" value="Unassembled WGS sequence"/>
</dbReference>
<organism evidence="2 3">
    <name type="scientific">Blyttiomyces helicus</name>
    <dbReference type="NCBI Taxonomy" id="388810"/>
    <lineage>
        <taxon>Eukaryota</taxon>
        <taxon>Fungi</taxon>
        <taxon>Fungi incertae sedis</taxon>
        <taxon>Chytridiomycota</taxon>
        <taxon>Chytridiomycota incertae sedis</taxon>
        <taxon>Chytridiomycetes</taxon>
        <taxon>Chytridiomycetes incertae sedis</taxon>
        <taxon>Blyttiomyces</taxon>
    </lineage>
</organism>
<accession>A0A4P9WEN0</accession>
<gene>
    <name evidence="2" type="ORF">BDK51DRAFT_25541</name>
</gene>
<sequence>MVAAPHKTTCNQATSPPTPFWKIATYDHNLTGGCLRETFDSVSAGPGTPDVIVQIINIKKIVPIAAPDSAAGPDRFRIIILLDLACLIPNYPDVPKTGKPVGLGPGEEGNPLPGQQTQYSAQKPPCGNVDQLDSGPARSNRYQRQQD</sequence>
<dbReference type="EMBL" id="KZ995349">
    <property type="protein sequence ID" value="RKO90852.1"/>
    <property type="molecule type" value="Genomic_DNA"/>
</dbReference>
<evidence type="ECO:0000313" key="3">
    <source>
        <dbReference type="Proteomes" id="UP000269721"/>
    </source>
</evidence>
<feature type="region of interest" description="Disordered" evidence="1">
    <location>
        <begin position="96"/>
        <end position="147"/>
    </location>
</feature>